<evidence type="ECO:0000256" key="2">
    <source>
        <dbReference type="ARBA" id="ARBA00022670"/>
    </source>
</evidence>
<keyword evidence="2 10" id="KW-0645">Protease</keyword>
<keyword evidence="5 10" id="KW-0378">Hydrolase</keyword>
<dbReference type="AlphaFoldDB" id="A0A6J4MSM7"/>
<keyword evidence="7 11" id="KW-1133">Transmembrane helix</keyword>
<comment type="similarity">
    <text evidence="10">Belongs to the peptidase M48 family.</text>
</comment>
<dbReference type="EMBL" id="CADCTW010000228">
    <property type="protein sequence ID" value="CAA9367544.1"/>
    <property type="molecule type" value="Genomic_DNA"/>
</dbReference>
<evidence type="ECO:0000256" key="1">
    <source>
        <dbReference type="ARBA" id="ARBA00022475"/>
    </source>
</evidence>
<reference evidence="13" key="1">
    <citation type="submission" date="2020-02" db="EMBL/GenBank/DDBJ databases">
        <authorList>
            <person name="Meier V. D."/>
        </authorList>
    </citation>
    <scope>NUCLEOTIDE SEQUENCE</scope>
    <source>
        <strain evidence="13">AVDCRST_MAG68</strain>
    </source>
</reference>
<dbReference type="GO" id="GO:0046872">
    <property type="term" value="F:metal ion binding"/>
    <property type="evidence" value="ECO:0007669"/>
    <property type="project" value="UniProtKB-KW"/>
</dbReference>
<feature type="transmembrane region" description="Helical" evidence="11">
    <location>
        <begin position="150"/>
        <end position="177"/>
    </location>
</feature>
<keyword evidence="3 11" id="KW-0812">Transmembrane</keyword>
<evidence type="ECO:0000256" key="7">
    <source>
        <dbReference type="ARBA" id="ARBA00022989"/>
    </source>
</evidence>
<dbReference type="InterPro" id="IPR001915">
    <property type="entry name" value="Peptidase_M48"/>
</dbReference>
<keyword evidence="8 10" id="KW-0482">Metalloprotease</keyword>
<protein>
    <recommendedName>
        <fullName evidence="12">Peptidase M48 domain-containing protein</fullName>
    </recommendedName>
</protein>
<keyword evidence="9 11" id="KW-0472">Membrane</keyword>
<comment type="cofactor">
    <cofactor evidence="10">
        <name>Zn(2+)</name>
        <dbReference type="ChEBI" id="CHEBI:29105"/>
    </cofactor>
    <text evidence="10">Binds 1 zinc ion per subunit.</text>
</comment>
<dbReference type="GO" id="GO:0006508">
    <property type="term" value="P:proteolysis"/>
    <property type="evidence" value="ECO:0007669"/>
    <property type="project" value="UniProtKB-KW"/>
</dbReference>
<evidence type="ECO:0000256" key="6">
    <source>
        <dbReference type="ARBA" id="ARBA00022833"/>
    </source>
</evidence>
<keyword evidence="1" id="KW-1003">Cell membrane</keyword>
<evidence type="ECO:0000256" key="8">
    <source>
        <dbReference type="ARBA" id="ARBA00023049"/>
    </source>
</evidence>
<name>A0A6J4MSM7_9BACT</name>
<dbReference type="PANTHER" id="PTHR43221">
    <property type="entry name" value="PROTEASE HTPX"/>
    <property type="match status" value="1"/>
</dbReference>
<evidence type="ECO:0000256" key="5">
    <source>
        <dbReference type="ARBA" id="ARBA00022801"/>
    </source>
</evidence>
<evidence type="ECO:0000313" key="13">
    <source>
        <dbReference type="EMBL" id="CAA9367544.1"/>
    </source>
</evidence>
<evidence type="ECO:0000256" key="3">
    <source>
        <dbReference type="ARBA" id="ARBA00022692"/>
    </source>
</evidence>
<evidence type="ECO:0000259" key="12">
    <source>
        <dbReference type="Pfam" id="PF01435"/>
    </source>
</evidence>
<evidence type="ECO:0000256" key="10">
    <source>
        <dbReference type="RuleBase" id="RU003983"/>
    </source>
</evidence>
<dbReference type="PANTHER" id="PTHR43221:SF3">
    <property type="entry name" value="SLL1280 PROTEIN"/>
    <property type="match status" value="1"/>
</dbReference>
<accession>A0A6J4MSM7</accession>
<feature type="domain" description="Peptidase M48" evidence="12">
    <location>
        <begin position="67"/>
        <end position="259"/>
    </location>
</feature>
<keyword evidence="4" id="KW-0479">Metal-binding</keyword>
<organism evidence="13">
    <name type="scientific">uncultured Gemmatimonadota bacterium</name>
    <dbReference type="NCBI Taxonomy" id="203437"/>
    <lineage>
        <taxon>Bacteria</taxon>
        <taxon>Pseudomonadati</taxon>
        <taxon>Gemmatimonadota</taxon>
        <taxon>environmental samples</taxon>
    </lineage>
</organism>
<dbReference type="CDD" id="cd07325">
    <property type="entry name" value="M48_Ste24p_like"/>
    <property type="match status" value="1"/>
</dbReference>
<proteinExistence type="inferred from homology"/>
<evidence type="ECO:0000256" key="11">
    <source>
        <dbReference type="SAM" id="Phobius"/>
    </source>
</evidence>
<dbReference type="Gene3D" id="3.30.2010.10">
    <property type="entry name" value="Metalloproteases ('zincins'), catalytic domain"/>
    <property type="match status" value="1"/>
</dbReference>
<keyword evidence="6 10" id="KW-0862">Zinc</keyword>
<sequence length="322" mass="36124">MPEPTRATRILTQIDSRSWEHPADRATLNALRKIPGFDQVLRSLFGFFGERAVRLAFLANAVRVSPTQFPRVHRIYGEVARTLDAPGEYPVYVSQNPFFNAMAYGMERPFIVVHSALETSFDDDELRFILGHELGHIMSGHVLYTTMMQLLTMLAGMGFPIVGLAARAVLVALLEWYRKAELSCDRAGILAVQDPEPGLRVMLKFAGGASGQANLGEFVRQSEEYREEGELADQVFKVLNVLGSTHPFPVIRVAEMRGWFESGAYERIIAGEYRRRGEPDAPYREDLSEAARAYREAARETFGQATDAARRVVDSFRSGFGR</sequence>
<evidence type="ECO:0000256" key="4">
    <source>
        <dbReference type="ARBA" id="ARBA00022723"/>
    </source>
</evidence>
<evidence type="ECO:0000256" key="9">
    <source>
        <dbReference type="ARBA" id="ARBA00023136"/>
    </source>
</evidence>
<gene>
    <name evidence="13" type="ORF">AVDCRST_MAG68-5009</name>
</gene>
<dbReference type="InterPro" id="IPR050083">
    <property type="entry name" value="HtpX_protease"/>
</dbReference>
<dbReference type="GO" id="GO:0004222">
    <property type="term" value="F:metalloendopeptidase activity"/>
    <property type="evidence" value="ECO:0007669"/>
    <property type="project" value="InterPro"/>
</dbReference>
<dbReference type="Pfam" id="PF01435">
    <property type="entry name" value="Peptidase_M48"/>
    <property type="match status" value="1"/>
</dbReference>